<evidence type="ECO:0000256" key="3">
    <source>
        <dbReference type="ARBA" id="ARBA00022519"/>
    </source>
</evidence>
<dbReference type="GO" id="GO:0090529">
    <property type="term" value="P:cell septum assembly"/>
    <property type="evidence" value="ECO:0007669"/>
    <property type="project" value="InterPro"/>
</dbReference>
<dbReference type="InterPro" id="IPR026579">
    <property type="entry name" value="FtsQ"/>
</dbReference>
<reference evidence="11 12" key="1">
    <citation type="submission" date="2018-04" db="EMBL/GenBank/DDBJ databases">
        <title>Novel species isolated from glacier.</title>
        <authorList>
            <person name="Liu Q."/>
            <person name="Xin Y.-H."/>
        </authorList>
    </citation>
    <scope>NUCLEOTIDE SEQUENCE [LARGE SCALE GENOMIC DNA]</scope>
    <source>
        <strain evidence="11 12">GT1R17</strain>
    </source>
</reference>
<comment type="function">
    <text evidence="9">Essential cell division protein. May link together the upstream cell division proteins, which are predominantly cytoplasmic, with the downstream cell division proteins, which are predominantly periplasmic. May control correct divisome assembly.</text>
</comment>
<dbReference type="GO" id="GO:0043093">
    <property type="term" value="P:FtsZ-dependent cytokinesis"/>
    <property type="evidence" value="ECO:0007669"/>
    <property type="project" value="UniProtKB-UniRule"/>
</dbReference>
<comment type="caution">
    <text evidence="11">The sequence shown here is derived from an EMBL/GenBank/DDBJ whole genome shotgun (WGS) entry which is preliminary data.</text>
</comment>
<keyword evidence="2 9" id="KW-1003">Cell membrane</keyword>
<dbReference type="Pfam" id="PF03799">
    <property type="entry name" value="FtsQ_DivIB_C"/>
    <property type="match status" value="1"/>
</dbReference>
<dbReference type="RefSeq" id="WP_107941061.1">
    <property type="nucleotide sequence ID" value="NZ_QANS01000005.1"/>
</dbReference>
<gene>
    <name evidence="9" type="primary">ftsQ</name>
    <name evidence="11" type="ORF">CJD38_14440</name>
</gene>
<evidence type="ECO:0000313" key="12">
    <source>
        <dbReference type="Proteomes" id="UP000244248"/>
    </source>
</evidence>
<evidence type="ECO:0000256" key="2">
    <source>
        <dbReference type="ARBA" id="ARBA00022475"/>
    </source>
</evidence>
<evidence type="ECO:0000256" key="4">
    <source>
        <dbReference type="ARBA" id="ARBA00022618"/>
    </source>
</evidence>
<dbReference type="HAMAP" id="MF_00911">
    <property type="entry name" value="FtsQ_subfam"/>
    <property type="match status" value="1"/>
</dbReference>
<comment type="subunit">
    <text evidence="9">Part of a complex composed of FtsB, FtsL and FtsQ.</text>
</comment>
<keyword evidence="4 9" id="KW-0132">Cell division</keyword>
<dbReference type="GO" id="GO:0005886">
    <property type="term" value="C:plasma membrane"/>
    <property type="evidence" value="ECO:0007669"/>
    <property type="project" value="UniProtKB-SubCell"/>
</dbReference>
<dbReference type="Gene3D" id="3.10.20.310">
    <property type="entry name" value="membrane protein fhac"/>
    <property type="match status" value="1"/>
</dbReference>
<evidence type="ECO:0000259" key="10">
    <source>
        <dbReference type="PROSITE" id="PS51779"/>
    </source>
</evidence>
<sequence>MSANTMTFDRFSTANFDFKPVLAGVSALLLILGGGGLYGAARGNHVVEHLQIEGPFKRVSPELVRIAVANQLPEGFLTMDLEAARASLERLPWVEHARVERVWPGDLRVRIWEREAYSRWHANELLSTKAVSFLPDAKEIPEGLPKLSGPDGHEQEVMDAYKQLSQRLAETPLPLAQLDMDVRGEWLARTASGIELRLGQGAPDSKLDMITGPMLRALGPRLSEVNYVDLRYTNGFAVAWRAPGAAAEEKKQ</sequence>
<dbReference type="AlphaFoldDB" id="A0A2T5MDN0"/>
<dbReference type="PANTHER" id="PTHR35851">
    <property type="entry name" value="CELL DIVISION PROTEIN FTSQ"/>
    <property type="match status" value="1"/>
</dbReference>
<dbReference type="Gene3D" id="3.40.50.11690">
    <property type="entry name" value="Cell division protein FtsQ/DivIB"/>
    <property type="match status" value="1"/>
</dbReference>
<dbReference type="PROSITE" id="PS51779">
    <property type="entry name" value="POTRA"/>
    <property type="match status" value="1"/>
</dbReference>
<protein>
    <recommendedName>
        <fullName evidence="9">Cell division protein FtsQ</fullName>
    </recommendedName>
</protein>
<comment type="subcellular location">
    <subcellularLocation>
        <location evidence="9">Cell inner membrane</location>
        <topology evidence="9">Single-pass type II membrane protein</topology>
    </subcellularLocation>
    <subcellularLocation>
        <location evidence="1">Membrane</location>
    </subcellularLocation>
    <text evidence="9">Localizes to the division septum.</text>
</comment>
<evidence type="ECO:0000256" key="8">
    <source>
        <dbReference type="ARBA" id="ARBA00023306"/>
    </source>
</evidence>
<dbReference type="EMBL" id="QANS01000005">
    <property type="protein sequence ID" value="PTU30688.1"/>
    <property type="molecule type" value="Genomic_DNA"/>
</dbReference>
<keyword evidence="8 9" id="KW-0131">Cell cycle</keyword>
<keyword evidence="5 9" id="KW-0812">Transmembrane</keyword>
<feature type="domain" description="POTRA" evidence="10">
    <location>
        <begin position="45"/>
        <end position="114"/>
    </location>
</feature>
<evidence type="ECO:0000256" key="1">
    <source>
        <dbReference type="ARBA" id="ARBA00004370"/>
    </source>
</evidence>
<comment type="similarity">
    <text evidence="9">Belongs to the FtsQ/DivIB family. FtsQ subfamily.</text>
</comment>
<keyword evidence="7 9" id="KW-0472">Membrane</keyword>
<dbReference type="Proteomes" id="UP000244248">
    <property type="component" value="Unassembled WGS sequence"/>
</dbReference>
<dbReference type="GO" id="GO:0032153">
    <property type="term" value="C:cell division site"/>
    <property type="evidence" value="ECO:0007669"/>
    <property type="project" value="UniProtKB-UniRule"/>
</dbReference>
<keyword evidence="12" id="KW-1185">Reference proteome</keyword>
<dbReference type="Pfam" id="PF08478">
    <property type="entry name" value="POTRA_1"/>
    <property type="match status" value="1"/>
</dbReference>
<evidence type="ECO:0000256" key="9">
    <source>
        <dbReference type="HAMAP-Rule" id="MF_00911"/>
    </source>
</evidence>
<evidence type="ECO:0000256" key="6">
    <source>
        <dbReference type="ARBA" id="ARBA00022989"/>
    </source>
</evidence>
<dbReference type="InterPro" id="IPR045335">
    <property type="entry name" value="FtsQ_C_sf"/>
</dbReference>
<proteinExistence type="inferred from homology"/>
<dbReference type="InterPro" id="IPR013685">
    <property type="entry name" value="POTRA_FtsQ_type"/>
</dbReference>
<evidence type="ECO:0000313" key="11">
    <source>
        <dbReference type="EMBL" id="PTU30688.1"/>
    </source>
</evidence>
<evidence type="ECO:0000256" key="7">
    <source>
        <dbReference type="ARBA" id="ARBA00023136"/>
    </source>
</evidence>
<dbReference type="InterPro" id="IPR034746">
    <property type="entry name" value="POTRA"/>
</dbReference>
<accession>A0A2T5MDN0</accession>
<dbReference type="PANTHER" id="PTHR35851:SF1">
    <property type="entry name" value="CELL DIVISION PROTEIN FTSQ"/>
    <property type="match status" value="1"/>
</dbReference>
<keyword evidence="6 9" id="KW-1133">Transmembrane helix</keyword>
<evidence type="ECO:0000256" key="5">
    <source>
        <dbReference type="ARBA" id="ARBA00022692"/>
    </source>
</evidence>
<name>A0A2T5MDN0_9GAMM</name>
<dbReference type="InterPro" id="IPR005548">
    <property type="entry name" value="Cell_div_FtsQ/DivIB_C"/>
</dbReference>
<dbReference type="OrthoDB" id="9790370at2"/>
<organism evidence="11 12">
    <name type="scientific">Stenotrophobium rhamnosiphilum</name>
    <dbReference type="NCBI Taxonomy" id="2029166"/>
    <lineage>
        <taxon>Bacteria</taxon>
        <taxon>Pseudomonadati</taxon>
        <taxon>Pseudomonadota</taxon>
        <taxon>Gammaproteobacteria</taxon>
        <taxon>Nevskiales</taxon>
        <taxon>Nevskiaceae</taxon>
        <taxon>Stenotrophobium</taxon>
    </lineage>
</organism>
<keyword evidence="3 9" id="KW-0997">Cell inner membrane</keyword>